<reference evidence="1 3" key="1">
    <citation type="submission" date="2016-07" db="EMBL/GenBank/DDBJ databases">
        <title>Multiple horizontal gene transfer events from other fungi enriched the ability of initially mycotrophic Trichoderma (Ascomycota) to feed on dead plant biomass.</title>
        <authorList>
            <consortium name="DOE Joint Genome Institute"/>
            <person name="Aerts A."/>
            <person name="Atanasova L."/>
            <person name="Chenthamara K."/>
            <person name="Zhang J."/>
            <person name="Grujic M."/>
            <person name="Henrissat B."/>
            <person name="Kuo A."/>
            <person name="Salamov A."/>
            <person name="Lipzen A."/>
            <person name="Labutti K."/>
            <person name="Barry K."/>
            <person name="Miao Y."/>
            <person name="Rahimi M.J."/>
            <person name="Shen Q."/>
            <person name="Grigoriev I.V."/>
            <person name="Kubicek C.P."/>
            <person name="Druzhinina I.S."/>
        </authorList>
    </citation>
    <scope>NUCLEOTIDE SEQUENCE [LARGE SCALE GENOMIC DNA]</scope>
    <source>
        <strain evidence="1 3">ATCC 18648</strain>
    </source>
</reference>
<dbReference type="EMBL" id="KZ679136">
    <property type="protein sequence ID" value="PTB74499.1"/>
    <property type="molecule type" value="Genomic_DNA"/>
</dbReference>
<evidence type="ECO:0000313" key="2">
    <source>
        <dbReference type="EMBL" id="PTB74499.1"/>
    </source>
</evidence>
<sequence>MILLACSSSYIIFAPLFFSIHSISMRLGSTVRRVGPVALFLSRKSYLFGMGWTWGHENHLVWIEAERKPHLGHAHIQFILTIYIVRGHFGRHFT</sequence>
<organism evidence="1 3">
    <name type="scientific">Trichoderma longibrachiatum ATCC 18648</name>
    <dbReference type="NCBI Taxonomy" id="983965"/>
    <lineage>
        <taxon>Eukaryota</taxon>
        <taxon>Fungi</taxon>
        <taxon>Dikarya</taxon>
        <taxon>Ascomycota</taxon>
        <taxon>Pezizomycotina</taxon>
        <taxon>Sordariomycetes</taxon>
        <taxon>Hypocreomycetidae</taxon>
        <taxon>Hypocreales</taxon>
        <taxon>Hypocreaceae</taxon>
        <taxon>Trichoderma</taxon>
    </lineage>
</organism>
<dbReference type="Proteomes" id="UP000240760">
    <property type="component" value="Unassembled WGS sequence"/>
</dbReference>
<evidence type="ECO:0000313" key="3">
    <source>
        <dbReference type="Proteomes" id="UP000240760"/>
    </source>
</evidence>
<proteinExistence type="predicted"/>
<protein>
    <submittedName>
        <fullName evidence="1">Uncharacterized protein</fullName>
    </submittedName>
</protein>
<dbReference type="AlphaFoldDB" id="A0A2T4BVE9"/>
<gene>
    <name evidence="2" type="ORF">M440DRAFT_1049388</name>
    <name evidence="1" type="ORF">M440DRAFT_1059527</name>
</gene>
<evidence type="ECO:0000313" key="1">
    <source>
        <dbReference type="EMBL" id="PTB73293.1"/>
    </source>
</evidence>
<dbReference type="EMBL" id="KZ679138">
    <property type="protein sequence ID" value="PTB73293.1"/>
    <property type="molecule type" value="Genomic_DNA"/>
</dbReference>
<keyword evidence="3" id="KW-1185">Reference proteome</keyword>
<name>A0A2T4BVE9_TRILO</name>
<accession>A0A2T4BVE9</accession>